<dbReference type="EMBL" id="FRCT01000029">
    <property type="protein sequence ID" value="SHM94152.1"/>
    <property type="molecule type" value="Genomic_DNA"/>
</dbReference>
<dbReference type="InterPro" id="IPR036439">
    <property type="entry name" value="Dockerin_dom_sf"/>
</dbReference>
<dbReference type="PROSITE" id="PS00018">
    <property type="entry name" value="EF_HAND_1"/>
    <property type="match status" value="1"/>
</dbReference>
<dbReference type="GO" id="GO:0000272">
    <property type="term" value="P:polysaccharide catabolic process"/>
    <property type="evidence" value="ECO:0007669"/>
    <property type="project" value="InterPro"/>
</dbReference>
<gene>
    <name evidence="3" type="ORF">SAMN04487860_1293</name>
</gene>
<dbReference type="CDD" id="cd19589">
    <property type="entry name" value="serpin_tengpin-like"/>
    <property type="match status" value="1"/>
</dbReference>
<protein>
    <submittedName>
        <fullName evidence="3">Serine protease inhibitor</fullName>
    </submittedName>
</protein>
<dbReference type="GO" id="GO:0004867">
    <property type="term" value="F:serine-type endopeptidase inhibitor activity"/>
    <property type="evidence" value="ECO:0007669"/>
    <property type="project" value="InterPro"/>
</dbReference>
<sequence length="649" mass="74239">MENMKKLNKVTAGILSFALTLGAVGNIPPKSLYSPLSASAEYDEEELLYDDIHAPKLYEYELKDAYVLSVNTDPDSHRSKLQLVPKIDGYYSIWSYSYIMDFDYHYYMVDHTEANNAMLETLTPDTVVTIKFNSFDDYPELRLINEDSDHSNRYDGCYSINEILQIKSPDIHYYGDINDDGTVDSFDLISYRKYLSDPEKNPLSKSVFLNADIDQNEVIDEEDLQLVSDYLLGKIDKFYGAPMAGSIRLDDQVNIKAEEGKATDEAFAKAEMKLGVDILKKAFDPTKEGEENLLISPLSISSALAMTANGADKKTLEQMEKVLGSGLTMEQLNEYMAYYVSNLPDEQKQKLYLANSIWFRDDETFKVQDEFLEQNKKYYNSEIYKTPFDDNTVKDVNSWVSSNTRGMIPKLLNKGDLDPTEEKKMMMMLINTLYFEAEWQSIYNESYDGKFTDLNGNEHNIKKMYSEEKQYYDLGDADAFKKPYKGGEYSFVGILPKEKNIVDYVNDLDAEKLLEDLKECEDMSNIELNVMIPKFKYNYSKELKEILASIGMDEAFDKELADFSKINDLTVDGAQPLYIDEVLHKTKIEVTEKGTKAAAVTAVMMALTSALRPEKKKIKIFLDKPFVYMIVDKNNVPVFIGAATQLEEK</sequence>
<dbReference type="Proteomes" id="UP000184394">
    <property type="component" value="Unassembled WGS sequence"/>
</dbReference>
<dbReference type="PROSITE" id="PS00284">
    <property type="entry name" value="SERPIN"/>
    <property type="match status" value="1"/>
</dbReference>
<dbReference type="PROSITE" id="PS51766">
    <property type="entry name" value="DOCKERIN"/>
    <property type="match status" value="1"/>
</dbReference>
<dbReference type="InterPro" id="IPR023796">
    <property type="entry name" value="Serpin_dom"/>
</dbReference>
<dbReference type="Gene3D" id="3.30.497.10">
    <property type="entry name" value="Antithrombin, subunit I, domain 2"/>
    <property type="match status" value="1"/>
</dbReference>
<dbReference type="Pfam" id="PF00404">
    <property type="entry name" value="Dockerin_1"/>
    <property type="match status" value="1"/>
</dbReference>
<dbReference type="InterPro" id="IPR018247">
    <property type="entry name" value="EF_Hand_1_Ca_BS"/>
</dbReference>
<evidence type="ECO:0000313" key="3">
    <source>
        <dbReference type="EMBL" id="SHM94152.1"/>
    </source>
</evidence>
<name>A0A1M7MSW4_RUMFL</name>
<comment type="similarity">
    <text evidence="1">Belongs to the serpin family.</text>
</comment>
<dbReference type="OrthoDB" id="9764871at2"/>
<evidence type="ECO:0000256" key="1">
    <source>
        <dbReference type="RuleBase" id="RU000411"/>
    </source>
</evidence>
<dbReference type="InterPro" id="IPR016134">
    <property type="entry name" value="Dockerin_dom"/>
</dbReference>
<dbReference type="SUPFAM" id="SSF63446">
    <property type="entry name" value="Type I dockerin domain"/>
    <property type="match status" value="1"/>
</dbReference>
<evidence type="ECO:0000313" key="4">
    <source>
        <dbReference type="Proteomes" id="UP000184394"/>
    </source>
</evidence>
<reference evidence="3 4" key="1">
    <citation type="submission" date="2016-11" db="EMBL/GenBank/DDBJ databases">
        <authorList>
            <person name="Jaros S."/>
            <person name="Januszkiewicz K."/>
            <person name="Wedrychowicz H."/>
        </authorList>
    </citation>
    <scope>NUCLEOTIDE SEQUENCE [LARGE SCALE GENOMIC DNA]</scope>
    <source>
        <strain evidence="3 4">Y1</strain>
    </source>
</reference>
<dbReference type="InterPro" id="IPR036186">
    <property type="entry name" value="Serpin_sf"/>
</dbReference>
<dbReference type="PANTHER" id="PTHR11461:SF211">
    <property type="entry name" value="GH10112P-RELATED"/>
    <property type="match status" value="1"/>
</dbReference>
<dbReference type="InterPro" id="IPR002105">
    <property type="entry name" value="Dockerin_1_rpt"/>
</dbReference>
<proteinExistence type="inferred from homology"/>
<accession>A0A1M7MSW4</accession>
<dbReference type="Gene3D" id="1.10.1330.10">
    <property type="entry name" value="Dockerin domain"/>
    <property type="match status" value="1"/>
</dbReference>
<dbReference type="InterPro" id="IPR042185">
    <property type="entry name" value="Serpin_sf_2"/>
</dbReference>
<dbReference type="InterPro" id="IPR023795">
    <property type="entry name" value="Serpin_CS"/>
</dbReference>
<dbReference type="SMART" id="SM00093">
    <property type="entry name" value="SERPIN"/>
    <property type="match status" value="1"/>
</dbReference>
<dbReference type="InterPro" id="IPR042178">
    <property type="entry name" value="Serpin_sf_1"/>
</dbReference>
<dbReference type="RefSeq" id="WP_072952577.1">
    <property type="nucleotide sequence ID" value="NZ_FRCT01000029.1"/>
</dbReference>
<dbReference type="Gene3D" id="2.30.39.10">
    <property type="entry name" value="Alpha-1-antitrypsin, domain 1"/>
    <property type="match status" value="1"/>
</dbReference>
<feature type="domain" description="Dockerin" evidence="2">
    <location>
        <begin position="170"/>
        <end position="240"/>
    </location>
</feature>
<dbReference type="CDD" id="cd14256">
    <property type="entry name" value="Dockerin_I"/>
    <property type="match status" value="1"/>
</dbReference>
<dbReference type="AlphaFoldDB" id="A0A1M7MSW4"/>
<dbReference type="SUPFAM" id="SSF56574">
    <property type="entry name" value="Serpins"/>
    <property type="match status" value="1"/>
</dbReference>
<dbReference type="GO" id="GO:0005615">
    <property type="term" value="C:extracellular space"/>
    <property type="evidence" value="ECO:0007669"/>
    <property type="project" value="InterPro"/>
</dbReference>
<dbReference type="Pfam" id="PF00079">
    <property type="entry name" value="Serpin"/>
    <property type="match status" value="1"/>
</dbReference>
<dbReference type="PANTHER" id="PTHR11461">
    <property type="entry name" value="SERINE PROTEASE INHIBITOR, SERPIN"/>
    <property type="match status" value="1"/>
</dbReference>
<organism evidence="3 4">
    <name type="scientific">Ruminococcus flavefaciens</name>
    <dbReference type="NCBI Taxonomy" id="1265"/>
    <lineage>
        <taxon>Bacteria</taxon>
        <taxon>Bacillati</taxon>
        <taxon>Bacillota</taxon>
        <taxon>Clostridia</taxon>
        <taxon>Eubacteriales</taxon>
        <taxon>Oscillospiraceae</taxon>
        <taxon>Ruminococcus</taxon>
    </lineage>
</organism>
<evidence type="ECO:0000259" key="2">
    <source>
        <dbReference type="PROSITE" id="PS51766"/>
    </source>
</evidence>
<dbReference type="GO" id="GO:0004553">
    <property type="term" value="F:hydrolase activity, hydrolyzing O-glycosyl compounds"/>
    <property type="evidence" value="ECO:0007669"/>
    <property type="project" value="InterPro"/>
</dbReference>
<dbReference type="InterPro" id="IPR000215">
    <property type="entry name" value="Serpin_fam"/>
</dbReference>